<evidence type="ECO:0000313" key="1">
    <source>
        <dbReference type="EMBL" id="KAF2416400.1"/>
    </source>
</evidence>
<dbReference type="AlphaFoldDB" id="A0A9P4NDZ0"/>
<dbReference type="EMBL" id="MU007161">
    <property type="protein sequence ID" value="KAF2416400.1"/>
    <property type="molecule type" value="Genomic_DNA"/>
</dbReference>
<keyword evidence="2" id="KW-1185">Reference proteome</keyword>
<reference evidence="1" key="1">
    <citation type="journal article" date="2020" name="Stud. Mycol.">
        <title>101 Dothideomycetes genomes: a test case for predicting lifestyles and emergence of pathogens.</title>
        <authorList>
            <person name="Haridas S."/>
            <person name="Albert R."/>
            <person name="Binder M."/>
            <person name="Bloem J."/>
            <person name="Labutti K."/>
            <person name="Salamov A."/>
            <person name="Andreopoulos B."/>
            <person name="Baker S."/>
            <person name="Barry K."/>
            <person name="Bills G."/>
            <person name="Bluhm B."/>
            <person name="Cannon C."/>
            <person name="Castanera R."/>
            <person name="Culley D."/>
            <person name="Daum C."/>
            <person name="Ezra D."/>
            <person name="Gonzalez J."/>
            <person name="Henrissat B."/>
            <person name="Kuo A."/>
            <person name="Liang C."/>
            <person name="Lipzen A."/>
            <person name="Lutzoni F."/>
            <person name="Magnuson J."/>
            <person name="Mondo S."/>
            <person name="Nolan M."/>
            <person name="Ohm R."/>
            <person name="Pangilinan J."/>
            <person name="Park H.-J."/>
            <person name="Ramirez L."/>
            <person name="Alfaro M."/>
            <person name="Sun H."/>
            <person name="Tritt A."/>
            <person name="Yoshinaga Y."/>
            <person name="Zwiers L.-H."/>
            <person name="Turgeon B."/>
            <person name="Goodwin S."/>
            <person name="Spatafora J."/>
            <person name="Crous P."/>
            <person name="Grigoriev I."/>
        </authorList>
    </citation>
    <scope>NUCLEOTIDE SEQUENCE</scope>
    <source>
        <strain evidence="1">CBS 130266</strain>
    </source>
</reference>
<dbReference type="OrthoDB" id="1577640at2759"/>
<protein>
    <submittedName>
        <fullName evidence="1">Uncharacterized protein</fullName>
    </submittedName>
</protein>
<accession>A0A9P4NDZ0</accession>
<evidence type="ECO:0000313" key="2">
    <source>
        <dbReference type="Proteomes" id="UP000800235"/>
    </source>
</evidence>
<gene>
    <name evidence="1" type="ORF">EJ08DRAFT_600583</name>
</gene>
<name>A0A9P4NDZ0_9PEZI</name>
<feature type="non-terminal residue" evidence="1">
    <location>
        <position position="1"/>
    </location>
</feature>
<comment type="caution">
    <text evidence="1">The sequence shown here is derived from an EMBL/GenBank/DDBJ whole genome shotgun (WGS) entry which is preliminary data.</text>
</comment>
<sequence length="92" mass="9472">SLASSGRTVLSVKEAVQVAQNNNFMGLICSSRLLDLAPALIEAIKTASLVLISDVSGSKDRSAAFGPRGVPEGVDGTVKGNGVLHFNDSVDM</sequence>
<proteinExistence type="predicted"/>
<dbReference type="Proteomes" id="UP000800235">
    <property type="component" value="Unassembled WGS sequence"/>
</dbReference>
<organism evidence="1 2">
    <name type="scientific">Tothia fuscella</name>
    <dbReference type="NCBI Taxonomy" id="1048955"/>
    <lineage>
        <taxon>Eukaryota</taxon>
        <taxon>Fungi</taxon>
        <taxon>Dikarya</taxon>
        <taxon>Ascomycota</taxon>
        <taxon>Pezizomycotina</taxon>
        <taxon>Dothideomycetes</taxon>
        <taxon>Pleosporomycetidae</taxon>
        <taxon>Venturiales</taxon>
        <taxon>Cylindrosympodiaceae</taxon>
        <taxon>Tothia</taxon>
    </lineage>
</organism>